<evidence type="ECO:0000313" key="4">
    <source>
        <dbReference type="Proteomes" id="UP000501945"/>
    </source>
</evidence>
<keyword evidence="3" id="KW-1185">Reference proteome</keyword>
<proteinExistence type="predicted"/>
<evidence type="ECO:0000313" key="2">
    <source>
        <dbReference type="EMBL" id="QIW57719.1"/>
    </source>
</evidence>
<dbReference type="AlphaFoldDB" id="A0A290PYZ3"/>
<dbReference type="EMBL" id="CP047616">
    <property type="protein sequence ID" value="QIW53166.1"/>
    <property type="molecule type" value="Genomic_DNA"/>
</dbReference>
<dbReference type="KEGG" id="lrn:CMV25_06785"/>
<protein>
    <submittedName>
        <fullName evidence="2">Uncharacterized protein</fullName>
    </submittedName>
</protein>
<dbReference type="Proteomes" id="UP000501945">
    <property type="component" value="Chromosome"/>
</dbReference>
<dbReference type="Proteomes" id="UP000501558">
    <property type="component" value="Chromosome"/>
</dbReference>
<evidence type="ECO:0000313" key="1">
    <source>
        <dbReference type="EMBL" id="QIW53166.1"/>
    </source>
</evidence>
<name>A0A290PYZ3_9LACT</name>
<dbReference type="EMBL" id="CP047628">
    <property type="protein sequence ID" value="QIW57719.1"/>
    <property type="molecule type" value="Genomic_DNA"/>
</dbReference>
<evidence type="ECO:0000313" key="3">
    <source>
        <dbReference type="Proteomes" id="UP000501558"/>
    </source>
</evidence>
<accession>A0A290PYZ3</accession>
<organism evidence="2 3">
    <name type="scientific">Pseudolactococcus raffinolactis</name>
    <dbReference type="NCBI Taxonomy" id="1366"/>
    <lineage>
        <taxon>Bacteria</taxon>
        <taxon>Bacillati</taxon>
        <taxon>Bacillota</taxon>
        <taxon>Bacilli</taxon>
        <taxon>Lactobacillales</taxon>
        <taxon>Streptococcaceae</taxon>
        <taxon>Pseudolactococcus</taxon>
    </lineage>
</organism>
<reference evidence="3 4" key="1">
    <citation type="submission" date="2019-12" db="EMBL/GenBank/DDBJ databases">
        <title>Whole genome sequences of Lactococcus raffinolactis strains isolated from sewage.</title>
        <authorList>
            <person name="Ybazeta G."/>
            <person name="Ross M."/>
            <person name="Brabant-Kirwan D."/>
            <person name="Saleh M."/>
            <person name="Dillon J.A."/>
            <person name="Splinter K."/>
            <person name="Nokhbeh R."/>
        </authorList>
    </citation>
    <scope>NUCLEOTIDE SEQUENCE [LARGE SCALE GENOMIC DNA]</scope>
    <source>
        <strain evidence="2 3">Lr_19_14</strain>
        <strain evidence="1 4">Lr_19_5</strain>
    </source>
</reference>
<gene>
    <name evidence="2" type="ORF">GU334_01760</name>
    <name evidence="1" type="ORF">GU336_02805</name>
</gene>
<dbReference type="RefSeq" id="WP_096039977.1">
    <property type="nucleotide sequence ID" value="NZ_CBCPKB010000013.1"/>
</dbReference>
<sequence>MKLLYSDVEFTAISDFTIWVGNQNLQFWEDDELFGIRIFLINLGCRGILDDVEKADYLLDAAVYPEWKQIQKKSPNDNLYDQLIQFVKFYQSDFGFDMSPLMTILEQEEIKEEFDKRLKNS</sequence>